<dbReference type="Proteomes" id="UP000278807">
    <property type="component" value="Unassembled WGS sequence"/>
</dbReference>
<comment type="subcellular location">
    <subcellularLocation>
        <location evidence="1">Mitochondrion inner membrane</location>
        <topology evidence="1">Single-pass membrane protein</topology>
    </subcellularLocation>
</comment>
<dbReference type="OrthoDB" id="240298at2759"/>
<dbReference type="PANTHER" id="PTHR12763:SF28">
    <property type="entry name" value="GEO10507P1-RELATED"/>
    <property type="match status" value="1"/>
</dbReference>
<protein>
    <submittedName>
        <fullName evidence="11">J domain-containing protein</fullName>
    </submittedName>
</protein>
<dbReference type="GO" id="GO:0001405">
    <property type="term" value="C:PAM complex, Tim23 associated import motor"/>
    <property type="evidence" value="ECO:0007669"/>
    <property type="project" value="TreeGrafter"/>
</dbReference>
<feature type="domain" description="J" evidence="8">
    <location>
        <begin position="57"/>
        <end position="109"/>
    </location>
</feature>
<organism evidence="11">
    <name type="scientific">Rodentolepis nana</name>
    <name type="common">Dwarf tapeworm</name>
    <name type="synonym">Hymenolepis nana</name>
    <dbReference type="NCBI Taxonomy" id="102285"/>
    <lineage>
        <taxon>Eukaryota</taxon>
        <taxon>Metazoa</taxon>
        <taxon>Spiralia</taxon>
        <taxon>Lophotrochozoa</taxon>
        <taxon>Platyhelminthes</taxon>
        <taxon>Cestoda</taxon>
        <taxon>Eucestoda</taxon>
        <taxon>Cyclophyllidea</taxon>
        <taxon>Hymenolepididae</taxon>
        <taxon>Rodentolepis</taxon>
    </lineage>
</organism>
<dbReference type="AlphaFoldDB" id="A0A0R3T4P6"/>
<evidence type="ECO:0000256" key="6">
    <source>
        <dbReference type="ARBA" id="ARBA00023136"/>
    </source>
</evidence>
<dbReference type="GO" id="GO:0001671">
    <property type="term" value="F:ATPase activator activity"/>
    <property type="evidence" value="ECO:0007669"/>
    <property type="project" value="TreeGrafter"/>
</dbReference>
<dbReference type="PANTHER" id="PTHR12763">
    <property type="match status" value="1"/>
</dbReference>
<keyword evidence="10" id="KW-1185">Reference proteome</keyword>
<keyword evidence="3" id="KW-0999">Mitochondrion inner membrane</keyword>
<evidence type="ECO:0000313" key="11">
    <source>
        <dbReference type="WBParaSite" id="HNAJ_0000203401-mRNA-1"/>
    </source>
</evidence>
<evidence type="ECO:0000256" key="7">
    <source>
        <dbReference type="ARBA" id="ARBA00038105"/>
    </source>
</evidence>
<keyword evidence="5" id="KW-0496">Mitochondrion</keyword>
<name>A0A0R3T4P6_RODNA</name>
<dbReference type="WBParaSite" id="HNAJ_0000203401-mRNA-1">
    <property type="protein sequence ID" value="HNAJ_0000203401-mRNA-1"/>
    <property type="gene ID" value="HNAJ_0000203401"/>
</dbReference>
<evidence type="ECO:0000256" key="4">
    <source>
        <dbReference type="ARBA" id="ARBA00022989"/>
    </source>
</evidence>
<evidence type="ECO:0000256" key="1">
    <source>
        <dbReference type="ARBA" id="ARBA00004434"/>
    </source>
</evidence>
<dbReference type="GO" id="GO:0030150">
    <property type="term" value="P:protein import into mitochondrial matrix"/>
    <property type="evidence" value="ECO:0007669"/>
    <property type="project" value="TreeGrafter"/>
</dbReference>
<dbReference type="CDD" id="cd06257">
    <property type="entry name" value="DnaJ"/>
    <property type="match status" value="1"/>
</dbReference>
<dbReference type="FunFam" id="1.10.287.110:FF:000001">
    <property type="entry name" value="Import inner membrane translocase subunit tim14"/>
    <property type="match status" value="1"/>
</dbReference>
<keyword evidence="6" id="KW-0472">Membrane</keyword>
<proteinExistence type="inferred from homology"/>
<dbReference type="STRING" id="102285.A0A0R3T4P6"/>
<evidence type="ECO:0000313" key="9">
    <source>
        <dbReference type="EMBL" id="VDN97892.1"/>
    </source>
</evidence>
<comment type="similarity">
    <text evidence="7">Belongs to the TIM14 family.</text>
</comment>
<evidence type="ECO:0000313" key="10">
    <source>
        <dbReference type="Proteomes" id="UP000278807"/>
    </source>
</evidence>
<dbReference type="PROSITE" id="PS50076">
    <property type="entry name" value="DNAJ_2"/>
    <property type="match status" value="1"/>
</dbReference>
<evidence type="ECO:0000256" key="5">
    <source>
        <dbReference type="ARBA" id="ARBA00023128"/>
    </source>
</evidence>
<keyword evidence="2" id="KW-0812">Transmembrane</keyword>
<sequence length="109" mass="12002">MSGPILVGLGLAAIGLIGRQLTKQMSLKKVQDFVKIAGFTSSKYYKGGFEPKMSRREAALILGIPQSSNKAKIRESHKRIMLINHPDRGGSPYLAAKINEAKDYLENDK</sequence>
<evidence type="ECO:0000256" key="2">
    <source>
        <dbReference type="ARBA" id="ARBA00022692"/>
    </source>
</evidence>
<dbReference type="Gene3D" id="1.10.287.110">
    <property type="entry name" value="DnaJ domain"/>
    <property type="match status" value="1"/>
</dbReference>
<evidence type="ECO:0000256" key="3">
    <source>
        <dbReference type="ARBA" id="ARBA00022792"/>
    </source>
</evidence>
<keyword evidence="4" id="KW-1133">Transmembrane helix</keyword>
<dbReference type="InterPro" id="IPR036869">
    <property type="entry name" value="J_dom_sf"/>
</dbReference>
<reference evidence="9 10" key="2">
    <citation type="submission" date="2018-11" db="EMBL/GenBank/DDBJ databases">
        <authorList>
            <consortium name="Pathogen Informatics"/>
        </authorList>
    </citation>
    <scope>NUCLEOTIDE SEQUENCE [LARGE SCALE GENOMIC DNA]</scope>
</reference>
<accession>A0A0R3T4P6</accession>
<reference evidence="11" key="1">
    <citation type="submission" date="2017-02" db="UniProtKB">
        <authorList>
            <consortium name="WormBaseParasite"/>
        </authorList>
    </citation>
    <scope>IDENTIFICATION</scope>
</reference>
<gene>
    <name evidence="9" type="ORF">HNAJ_LOCUS2033</name>
</gene>
<dbReference type="EMBL" id="UZAE01000908">
    <property type="protein sequence ID" value="VDN97892.1"/>
    <property type="molecule type" value="Genomic_DNA"/>
</dbReference>
<dbReference type="InterPro" id="IPR001623">
    <property type="entry name" value="DnaJ_domain"/>
</dbReference>
<evidence type="ECO:0000259" key="8">
    <source>
        <dbReference type="PROSITE" id="PS50076"/>
    </source>
</evidence>
<dbReference type="SUPFAM" id="SSF46565">
    <property type="entry name" value="Chaperone J-domain"/>
    <property type="match status" value="1"/>
</dbReference>